<dbReference type="InterPro" id="IPR003491">
    <property type="entry name" value="REP-like_C"/>
</dbReference>
<organism evidence="3 4">
    <name type="scientific">Vagococcus proximus</name>
    <dbReference type="NCBI Taxonomy" id="2991417"/>
    <lineage>
        <taxon>Bacteria</taxon>
        <taxon>Bacillati</taxon>
        <taxon>Bacillota</taxon>
        <taxon>Bacilli</taxon>
        <taxon>Lactobacillales</taxon>
        <taxon>Enterococcaceae</taxon>
        <taxon>Vagococcus</taxon>
    </lineage>
</organism>
<feature type="domain" description="Rolling Circle replication initiation protein N-terminal" evidence="2">
    <location>
        <begin position="11"/>
        <end position="101"/>
    </location>
</feature>
<gene>
    <name evidence="3" type="ORF">OL233_05085</name>
</gene>
<name>A0ABT5X0X8_9ENTE</name>
<feature type="domain" description="Replication initiation protein-like C-terminal" evidence="1">
    <location>
        <begin position="112"/>
        <end position="282"/>
    </location>
</feature>
<reference evidence="3" key="1">
    <citation type="submission" date="2022-10" db="EMBL/GenBank/DDBJ databases">
        <title>Vagococcus sp. isolated from poultry meat.</title>
        <authorList>
            <person name="Johansson P."/>
            <person name="Bjorkroth J."/>
        </authorList>
    </citation>
    <scope>NUCLEOTIDE SEQUENCE</scope>
    <source>
        <strain evidence="3">PNs007</strain>
    </source>
</reference>
<evidence type="ECO:0000313" key="3">
    <source>
        <dbReference type="EMBL" id="MDF0479657.1"/>
    </source>
</evidence>
<proteinExistence type="predicted"/>
<comment type="caution">
    <text evidence="3">The sequence shown here is derived from an EMBL/GenBank/DDBJ whole genome shotgun (WGS) entry which is preliminary data.</text>
</comment>
<keyword evidence="4" id="KW-1185">Reference proteome</keyword>
<evidence type="ECO:0000259" key="2">
    <source>
        <dbReference type="Pfam" id="PF18106"/>
    </source>
</evidence>
<dbReference type="InterPro" id="IPR040819">
    <property type="entry name" value="Rol_Rep_N"/>
</dbReference>
<dbReference type="Pfam" id="PF18106">
    <property type="entry name" value="Rol_Rep_N"/>
    <property type="match status" value="1"/>
</dbReference>
<keyword evidence="3" id="KW-0396">Initiation factor</keyword>
<dbReference type="Pfam" id="PF02486">
    <property type="entry name" value="Rep_trans"/>
    <property type="match status" value="1"/>
</dbReference>
<dbReference type="EMBL" id="JAPDSH010000003">
    <property type="protein sequence ID" value="MDF0479657.1"/>
    <property type="molecule type" value="Genomic_DNA"/>
</dbReference>
<sequence length="347" mass="40312">MKTTLANVTGKIDWLQILFYQVPLEEILSHLMMIDVTCFTIEEAKVKHKDYDLAYVYGDIRVYTTELDTLSETYLVLSGEGCTLFERLLENLGETWKTFFKKLFLEYMGHFKVKRVDLALDDKNEKPFFQVEQLIKKCKKGQFNSSGRTYRLNESKFLGNKTAKTLYIGVRTSDVMFRIYEKDKEQAIKQDIAIEEIGSWKRTEVEVKNEIAESIIRIIAFSDDSLENTIRGFIKKELVFYSTSEMQEVARFWKSYLGKAKALEIEKLYEVTGLHETERWLEFGGAIGAIKAFQFLSEHRALGELKDVQDMLADVEYPRALSNKLVSHLINIGRDDLVKEVYANTKK</sequence>
<protein>
    <submittedName>
        <fullName evidence="3">Replication initiation factor domain-containing protein</fullName>
    </submittedName>
</protein>
<keyword evidence="3" id="KW-0648">Protein biosynthesis</keyword>
<evidence type="ECO:0000313" key="4">
    <source>
        <dbReference type="Proteomes" id="UP001147148"/>
    </source>
</evidence>
<dbReference type="GO" id="GO:0003743">
    <property type="term" value="F:translation initiation factor activity"/>
    <property type="evidence" value="ECO:0007669"/>
    <property type="project" value="UniProtKB-KW"/>
</dbReference>
<dbReference type="Proteomes" id="UP001147148">
    <property type="component" value="Unassembled WGS sequence"/>
</dbReference>
<evidence type="ECO:0000259" key="1">
    <source>
        <dbReference type="Pfam" id="PF02486"/>
    </source>
</evidence>
<accession>A0ABT5X0X8</accession>
<dbReference type="RefSeq" id="WP_275471450.1">
    <property type="nucleotide sequence ID" value="NZ_JAPDSH010000003.1"/>
</dbReference>